<accession>A0A507CPR3</accession>
<evidence type="ECO:0000256" key="1">
    <source>
        <dbReference type="ARBA" id="ARBA00004173"/>
    </source>
</evidence>
<comment type="caution">
    <text evidence="10">The sequence shown here is derived from an EMBL/GenBank/DDBJ whole genome shotgun (WGS) entry which is preliminary data.</text>
</comment>
<evidence type="ECO:0000256" key="4">
    <source>
        <dbReference type="ARBA" id="ARBA00022490"/>
    </source>
</evidence>
<keyword evidence="11" id="KW-1185">Reference proteome</keyword>
<dbReference type="PROSITE" id="PS50176">
    <property type="entry name" value="ARM_REPEAT"/>
    <property type="match status" value="1"/>
</dbReference>
<dbReference type="InterPro" id="IPR011989">
    <property type="entry name" value="ARM-like"/>
</dbReference>
<proteinExistence type="predicted"/>
<keyword evidence="4" id="KW-0963">Cytoplasm</keyword>
<evidence type="ECO:0000256" key="6">
    <source>
        <dbReference type="ARBA" id="ARBA00023128"/>
    </source>
</evidence>
<dbReference type="EMBL" id="QEAM01000340">
    <property type="protein sequence ID" value="TPX41121.1"/>
    <property type="molecule type" value="Genomic_DNA"/>
</dbReference>
<reference evidence="11 12" key="1">
    <citation type="journal article" date="2019" name="Sci. Rep.">
        <title>Comparative genomics of chytrid fungi reveal insights into the obligate biotrophic and pathogenic lifestyle of Synchytrium endobioticum.</title>
        <authorList>
            <person name="van de Vossenberg B.T.L.H."/>
            <person name="Warris S."/>
            <person name="Nguyen H.D.T."/>
            <person name="van Gent-Pelzer M.P.E."/>
            <person name="Joly D.L."/>
            <person name="van de Geest H.C."/>
            <person name="Bonants P.J.M."/>
            <person name="Smith D.S."/>
            <person name="Levesque C.A."/>
            <person name="van der Lee T.A.J."/>
        </authorList>
    </citation>
    <scope>NUCLEOTIDE SEQUENCE [LARGE SCALE GENOMIC DNA]</scope>
    <source>
        <strain evidence="10 12">LEV6574</strain>
        <strain evidence="9 11">MB42</strain>
    </source>
</reference>
<dbReference type="InterPro" id="IPR040144">
    <property type="entry name" value="RAP1GDS1"/>
</dbReference>
<feature type="compositionally biased region" description="Basic residues" evidence="8">
    <location>
        <begin position="803"/>
        <end position="812"/>
    </location>
</feature>
<evidence type="ECO:0000256" key="7">
    <source>
        <dbReference type="PROSITE-ProRule" id="PRU00259"/>
    </source>
</evidence>
<protein>
    <submittedName>
        <fullName evidence="10">Uncharacterized protein</fullName>
    </submittedName>
</protein>
<dbReference type="GO" id="GO:0005829">
    <property type="term" value="C:cytosol"/>
    <property type="evidence" value="ECO:0007669"/>
    <property type="project" value="UniProtKB-SubCell"/>
</dbReference>
<feature type="region of interest" description="Disordered" evidence="8">
    <location>
        <begin position="705"/>
        <end position="728"/>
    </location>
</feature>
<evidence type="ECO:0000313" key="11">
    <source>
        <dbReference type="Proteomes" id="UP000317494"/>
    </source>
</evidence>
<dbReference type="GO" id="GO:0005783">
    <property type="term" value="C:endoplasmic reticulum"/>
    <property type="evidence" value="ECO:0007669"/>
    <property type="project" value="UniProtKB-SubCell"/>
</dbReference>
<dbReference type="Proteomes" id="UP000317494">
    <property type="component" value="Unassembled WGS sequence"/>
</dbReference>
<dbReference type="Proteomes" id="UP000320475">
    <property type="component" value="Unassembled WGS sequence"/>
</dbReference>
<feature type="repeat" description="ARM" evidence="7">
    <location>
        <begin position="435"/>
        <end position="478"/>
    </location>
</feature>
<evidence type="ECO:0000256" key="8">
    <source>
        <dbReference type="SAM" id="MobiDB-lite"/>
    </source>
</evidence>
<evidence type="ECO:0000313" key="12">
    <source>
        <dbReference type="Proteomes" id="UP000320475"/>
    </source>
</evidence>
<dbReference type="GO" id="GO:0005739">
    <property type="term" value="C:mitochondrion"/>
    <property type="evidence" value="ECO:0007669"/>
    <property type="project" value="UniProtKB-SubCell"/>
</dbReference>
<evidence type="ECO:0000256" key="5">
    <source>
        <dbReference type="ARBA" id="ARBA00022824"/>
    </source>
</evidence>
<dbReference type="SMART" id="SM00185">
    <property type="entry name" value="ARM"/>
    <property type="match status" value="6"/>
</dbReference>
<dbReference type="GO" id="GO:0005085">
    <property type="term" value="F:guanyl-nucleotide exchange factor activity"/>
    <property type="evidence" value="ECO:0007669"/>
    <property type="project" value="InterPro"/>
</dbReference>
<evidence type="ECO:0000256" key="2">
    <source>
        <dbReference type="ARBA" id="ARBA00004240"/>
    </source>
</evidence>
<evidence type="ECO:0000313" key="10">
    <source>
        <dbReference type="EMBL" id="TPX41121.1"/>
    </source>
</evidence>
<dbReference type="AlphaFoldDB" id="A0A507CPR3"/>
<feature type="region of interest" description="Disordered" evidence="8">
    <location>
        <begin position="777"/>
        <end position="812"/>
    </location>
</feature>
<name>A0A507CPR3_9FUNG</name>
<dbReference type="InterPro" id="IPR000225">
    <property type="entry name" value="Armadillo"/>
</dbReference>
<dbReference type="InterPro" id="IPR016024">
    <property type="entry name" value="ARM-type_fold"/>
</dbReference>
<dbReference type="OrthoDB" id="26149at2759"/>
<organism evidence="10 12">
    <name type="scientific">Synchytrium endobioticum</name>
    <dbReference type="NCBI Taxonomy" id="286115"/>
    <lineage>
        <taxon>Eukaryota</taxon>
        <taxon>Fungi</taxon>
        <taxon>Fungi incertae sedis</taxon>
        <taxon>Chytridiomycota</taxon>
        <taxon>Chytridiomycota incertae sedis</taxon>
        <taxon>Chytridiomycetes</taxon>
        <taxon>Synchytriales</taxon>
        <taxon>Synchytriaceae</taxon>
        <taxon>Synchytrium</taxon>
    </lineage>
</organism>
<dbReference type="PANTHER" id="PTHR10957">
    <property type="entry name" value="RAP1 GTPASE-GDP DISSOCIATION STIMULATOR 1"/>
    <property type="match status" value="1"/>
</dbReference>
<dbReference type="Gene3D" id="1.25.10.10">
    <property type="entry name" value="Leucine-rich Repeat Variant"/>
    <property type="match status" value="2"/>
</dbReference>
<keyword evidence="5" id="KW-0256">Endoplasmic reticulum</keyword>
<dbReference type="VEuPathDB" id="FungiDB:SeMB42_g06383"/>
<dbReference type="SUPFAM" id="SSF48371">
    <property type="entry name" value="ARM repeat"/>
    <property type="match status" value="2"/>
</dbReference>
<keyword evidence="6" id="KW-0496">Mitochondrion</keyword>
<gene>
    <name evidence="10" type="ORF">SeLEV6574_g06244</name>
    <name evidence="9" type="ORF">SeMB42_g06383</name>
</gene>
<sequence length="812" mass="87996">MPLSSTSKTNGISQAHLPSHLASILEIPPESQPEELRDALIKILPQENHDRIALSLSGSFLSFLSQALEVAAHKSADQNDTRYKELGATVAKLLAEIAKAEEARSPIGESGNIPALLSLQRSSSRNLTDINDEQDPKYDDVIIQTLRALANLCFDNETNREIVLDTKDSISNIVRCLNSRNSQLLAIVCGALLNISMDNEPVQVEILNAGGLTLLLNLIRLGTDVATRRSYAGIGPVAIKVLSNLVEAEKGAQELMSSGGLSQLLRLLWQQHQLLLDPEIDRSDYDDALELLDVLTTVLETIGENDQIQRAIVDKDLLDILLDFVDHRPPARARPSGNDEMLTAEVTTYADIRKTVSRIVTLATMNDANMIDMPKKAEIINRFKRWMALGHQVTQDGDFDDQEDEDEEVRMSGALCIGNLARSDETCAALVKIHNVVPALVKLLRQETVKLKVAEVGEDTKMGLKVVHAVIGSLKNLSLASADRAIMGDLGVINAVAEVFDLDNIKPVQYGCVGIVKNLCGGQNEPNVLRTIAGVDPPSSTGFTLAAAAVPPPGTRTPLSRIISLIWKATGDNDTGIRNEGGRVVVNLVRSAHRAKAPQFIKAIVDTNGIPPLIQILTGALLTRDTPPVAVSEDSREEEVHVTFDALPSQDQVFPLVQNEGLVALSLMASNVSSCIPMITKYSASLIPTLIRILQNGLSEFENHVEPASPMKSRSSATQFKSDEEHSDKEKITYSDEVKCNVCTLVDTLINGDAVFKSRIAPDLKTILPVLLNHAKQSSSSSGGATNTVIKTSSPSGEYAKPSTKRTLQHCC</sequence>
<dbReference type="STRING" id="286115.A0A507CPR3"/>
<dbReference type="EMBL" id="QEAN01000355">
    <property type="protein sequence ID" value="TPX39303.1"/>
    <property type="molecule type" value="Genomic_DNA"/>
</dbReference>
<evidence type="ECO:0000256" key="3">
    <source>
        <dbReference type="ARBA" id="ARBA00004514"/>
    </source>
</evidence>
<feature type="compositionally biased region" description="Polar residues" evidence="8">
    <location>
        <begin position="777"/>
        <end position="796"/>
    </location>
</feature>
<comment type="subcellular location">
    <subcellularLocation>
        <location evidence="3">Cytoplasm</location>
        <location evidence="3">Cytosol</location>
    </subcellularLocation>
    <subcellularLocation>
        <location evidence="2">Endoplasmic reticulum</location>
    </subcellularLocation>
    <subcellularLocation>
        <location evidence="1">Mitochondrion</location>
    </subcellularLocation>
</comment>
<evidence type="ECO:0000313" key="9">
    <source>
        <dbReference type="EMBL" id="TPX39303.1"/>
    </source>
</evidence>